<dbReference type="PROSITE" id="PS50906">
    <property type="entry name" value="NIT"/>
    <property type="match status" value="1"/>
</dbReference>
<evidence type="ECO:0000313" key="10">
    <source>
        <dbReference type="Proteomes" id="UP000315303"/>
    </source>
</evidence>
<dbReference type="GO" id="GO:0006935">
    <property type="term" value="P:chemotaxis"/>
    <property type="evidence" value="ECO:0007669"/>
    <property type="project" value="InterPro"/>
</dbReference>
<keyword evidence="10" id="KW-1185">Reference proteome</keyword>
<keyword evidence="5" id="KW-1133">Transmembrane helix</keyword>
<gene>
    <name evidence="9" type="ORF">EPA86_08285</name>
</gene>
<dbReference type="AlphaFoldDB" id="A0A502KYM3"/>
<dbReference type="GO" id="GO:0004888">
    <property type="term" value="F:transmembrane signaling receptor activity"/>
    <property type="evidence" value="ECO:0007669"/>
    <property type="project" value="InterPro"/>
</dbReference>
<keyword evidence="5" id="KW-0472">Membrane</keyword>
<feature type="transmembrane region" description="Helical" evidence="5">
    <location>
        <begin position="306"/>
        <end position="328"/>
    </location>
</feature>
<dbReference type="SMART" id="SM00283">
    <property type="entry name" value="MA"/>
    <property type="match status" value="1"/>
</dbReference>
<evidence type="ECO:0000256" key="4">
    <source>
        <dbReference type="PROSITE-ProRule" id="PRU00284"/>
    </source>
</evidence>
<dbReference type="InterPro" id="IPR004089">
    <property type="entry name" value="MCPsignal_dom"/>
</dbReference>
<dbReference type="OrthoDB" id="2489132at2"/>
<protein>
    <submittedName>
        <fullName evidence="9">HAMP domain-containing protein</fullName>
    </submittedName>
</protein>
<dbReference type="PROSITE" id="PS50885">
    <property type="entry name" value="HAMP"/>
    <property type="match status" value="1"/>
</dbReference>
<evidence type="ECO:0000256" key="1">
    <source>
        <dbReference type="ARBA" id="ARBA00004370"/>
    </source>
</evidence>
<reference evidence="9 10" key="1">
    <citation type="submission" date="2019-01" db="EMBL/GenBank/DDBJ databases">
        <title>Litorilituus lipolytica sp. nov., isolated from intertidal sand of the Yellow Sea in China.</title>
        <authorList>
            <person name="Liu A."/>
        </authorList>
    </citation>
    <scope>NUCLEOTIDE SEQUENCE [LARGE SCALE GENOMIC DNA]</scope>
    <source>
        <strain evidence="9 10">RZ04</strain>
    </source>
</reference>
<evidence type="ECO:0000259" key="7">
    <source>
        <dbReference type="PROSITE" id="PS50885"/>
    </source>
</evidence>
<feature type="domain" description="HAMP" evidence="7">
    <location>
        <begin position="329"/>
        <end position="382"/>
    </location>
</feature>
<dbReference type="InterPro" id="IPR013587">
    <property type="entry name" value="Nitrate/nitrite_sensing"/>
</dbReference>
<dbReference type="Pfam" id="PF00015">
    <property type="entry name" value="MCPsignal"/>
    <property type="match status" value="1"/>
</dbReference>
<feature type="domain" description="Methyl-accepting transducer" evidence="6">
    <location>
        <begin position="387"/>
        <end position="623"/>
    </location>
</feature>
<dbReference type="CDD" id="cd11386">
    <property type="entry name" value="MCP_signal"/>
    <property type="match status" value="1"/>
</dbReference>
<evidence type="ECO:0000259" key="6">
    <source>
        <dbReference type="PROSITE" id="PS50111"/>
    </source>
</evidence>
<dbReference type="PANTHER" id="PTHR32089">
    <property type="entry name" value="METHYL-ACCEPTING CHEMOTAXIS PROTEIN MCPB"/>
    <property type="match status" value="1"/>
</dbReference>
<dbReference type="InterPro" id="IPR003660">
    <property type="entry name" value="HAMP_dom"/>
</dbReference>
<keyword evidence="2 4" id="KW-0807">Transducer</keyword>
<sequence length="659" mass="72065">MNFSDLSFRKKILILLALPMIGFLWFSILSIIASIKTSNEMSTITRLTELSVVYSELVHELQKERGMTAGYLSSKGTKFVSKLPNQRQNTDSKISKRAQYLNESEFHLDEIKQLNQSVSQSIQQLAGIRQQVSNQSISIPDAIKFYTQLNAKLLSVAVVNSDISNDALVTKETVAYYNFLQGKERAGIERAVLSSTFSANKFAPGMLVKFIGLVTEQNTFFNNFNSFANNANIAYFQEANNHPAVKEVMKLRGVASNQSENFGIDSEYWFNQSTARIGQLKKVETKLSETLLALAQEKQSNAFNSMVISIISTSLLVLLAIFISHYIIKELTSRVHDLTSLMTKVRDDNDLRVQSELLGNSELGQIASSLNLTLQKFSSAISEISNSSITLASASEETSLTCEHNSQSMHEQQEGIALIATAVEELSATVQEVANNTQSTATSAREADQRAKNGLDIVQKSYKSIDTLAQDIDGLAVQITSLHESSNNITNVVDVIKSVAEQTNLLALNAAIEAARAGEQGRGFAVVADEVRTLAQRTQDSTSEIESFINSLQADANSAFNVIESSQKKAEDAVKSSKNVEEMLGEITTSVSDIFAMTEQIATAIEEQAVVTQDVAQNVVTVEQKSMESTTGASQIAVTAKEQAQLATTLQDIASTFKV</sequence>
<evidence type="ECO:0000259" key="8">
    <source>
        <dbReference type="PROSITE" id="PS50906"/>
    </source>
</evidence>
<dbReference type="PANTHER" id="PTHR32089:SF120">
    <property type="entry name" value="METHYL-ACCEPTING CHEMOTAXIS PROTEIN TLPQ"/>
    <property type="match status" value="1"/>
</dbReference>
<organism evidence="9 10">
    <name type="scientific">Litorilituus lipolyticus</name>
    <dbReference type="NCBI Taxonomy" id="2491017"/>
    <lineage>
        <taxon>Bacteria</taxon>
        <taxon>Pseudomonadati</taxon>
        <taxon>Pseudomonadota</taxon>
        <taxon>Gammaproteobacteria</taxon>
        <taxon>Alteromonadales</taxon>
        <taxon>Colwelliaceae</taxon>
        <taxon>Litorilituus</taxon>
    </lineage>
</organism>
<dbReference type="SUPFAM" id="SSF58104">
    <property type="entry name" value="Methyl-accepting chemotaxis protein (MCP) signaling domain"/>
    <property type="match status" value="1"/>
</dbReference>
<accession>A0A502KYM3</accession>
<name>A0A502KYM3_9GAMM</name>
<keyword evidence="5" id="KW-0812">Transmembrane</keyword>
<dbReference type="InterPro" id="IPR010910">
    <property type="entry name" value="Nitrate/nitrite_sensing_bac"/>
</dbReference>
<proteinExistence type="inferred from homology"/>
<dbReference type="Gene3D" id="1.10.287.950">
    <property type="entry name" value="Methyl-accepting chemotaxis protein"/>
    <property type="match status" value="1"/>
</dbReference>
<dbReference type="GO" id="GO:0016020">
    <property type="term" value="C:membrane"/>
    <property type="evidence" value="ECO:0007669"/>
    <property type="project" value="UniProtKB-SubCell"/>
</dbReference>
<evidence type="ECO:0000313" key="9">
    <source>
        <dbReference type="EMBL" id="TPH15569.1"/>
    </source>
</evidence>
<dbReference type="EMBL" id="SAWY01000019">
    <property type="protein sequence ID" value="TPH15569.1"/>
    <property type="molecule type" value="Genomic_DNA"/>
</dbReference>
<dbReference type="PROSITE" id="PS50111">
    <property type="entry name" value="CHEMOTAXIS_TRANSDUC_2"/>
    <property type="match status" value="1"/>
</dbReference>
<evidence type="ECO:0000256" key="3">
    <source>
        <dbReference type="ARBA" id="ARBA00029447"/>
    </source>
</evidence>
<dbReference type="Proteomes" id="UP000315303">
    <property type="component" value="Unassembled WGS sequence"/>
</dbReference>
<dbReference type="InterPro" id="IPR004090">
    <property type="entry name" value="Chemotax_Me-accpt_rcpt"/>
</dbReference>
<feature type="domain" description="NIT" evidence="8">
    <location>
        <begin position="52"/>
        <end position="298"/>
    </location>
</feature>
<dbReference type="FunFam" id="1.10.287.950:FF:000001">
    <property type="entry name" value="Methyl-accepting chemotaxis sensory transducer"/>
    <property type="match status" value="1"/>
</dbReference>
<dbReference type="Pfam" id="PF08376">
    <property type="entry name" value="NIT"/>
    <property type="match status" value="1"/>
</dbReference>
<feature type="transmembrane region" description="Helical" evidence="5">
    <location>
        <begin position="12"/>
        <end position="35"/>
    </location>
</feature>
<dbReference type="GO" id="GO:0007165">
    <property type="term" value="P:signal transduction"/>
    <property type="evidence" value="ECO:0007669"/>
    <property type="project" value="UniProtKB-KW"/>
</dbReference>
<comment type="similarity">
    <text evidence="3">Belongs to the methyl-accepting chemotaxis (MCP) protein family.</text>
</comment>
<dbReference type="PRINTS" id="PR00260">
    <property type="entry name" value="CHEMTRNSDUCR"/>
</dbReference>
<comment type="subcellular location">
    <subcellularLocation>
        <location evidence="1">Membrane</location>
    </subcellularLocation>
</comment>
<evidence type="ECO:0000256" key="5">
    <source>
        <dbReference type="SAM" id="Phobius"/>
    </source>
</evidence>
<evidence type="ECO:0000256" key="2">
    <source>
        <dbReference type="ARBA" id="ARBA00023224"/>
    </source>
</evidence>
<comment type="caution">
    <text evidence="9">The sequence shown here is derived from an EMBL/GenBank/DDBJ whole genome shotgun (WGS) entry which is preliminary data.</text>
</comment>